<name>A0A1W1VM86_9BACT</name>
<evidence type="ECO:0008006" key="4">
    <source>
        <dbReference type="Google" id="ProtNLM"/>
    </source>
</evidence>
<reference evidence="2 3" key="1">
    <citation type="submission" date="2017-04" db="EMBL/GenBank/DDBJ databases">
        <authorList>
            <person name="Afonso C.L."/>
            <person name="Miller P.J."/>
            <person name="Scott M.A."/>
            <person name="Spackman E."/>
            <person name="Goraichik I."/>
            <person name="Dimitrov K.M."/>
            <person name="Suarez D.L."/>
            <person name="Swayne D.E."/>
        </authorList>
    </citation>
    <scope>NUCLEOTIDE SEQUENCE [LARGE SCALE GENOMIC DNA]</scope>
    <source>
        <strain evidence="2 3">DSM 11622</strain>
    </source>
</reference>
<dbReference type="EMBL" id="FWWW01000067">
    <property type="protein sequence ID" value="SMB94489.1"/>
    <property type="molecule type" value="Genomic_DNA"/>
</dbReference>
<organism evidence="2 3">
    <name type="scientific">Hymenobacter roseosalivarius DSM 11622</name>
    <dbReference type="NCBI Taxonomy" id="645990"/>
    <lineage>
        <taxon>Bacteria</taxon>
        <taxon>Pseudomonadati</taxon>
        <taxon>Bacteroidota</taxon>
        <taxon>Cytophagia</taxon>
        <taxon>Cytophagales</taxon>
        <taxon>Hymenobacteraceae</taxon>
        <taxon>Hymenobacter</taxon>
    </lineage>
</organism>
<evidence type="ECO:0000256" key="1">
    <source>
        <dbReference type="SAM" id="Phobius"/>
    </source>
</evidence>
<keyword evidence="1" id="KW-0472">Membrane</keyword>
<dbReference type="RefSeq" id="WP_200813903.1">
    <property type="nucleotide sequence ID" value="NZ_FWWW01000067.1"/>
</dbReference>
<dbReference type="Proteomes" id="UP000192266">
    <property type="component" value="Unassembled WGS sequence"/>
</dbReference>
<dbReference type="PROSITE" id="PS51257">
    <property type="entry name" value="PROKAR_LIPOPROTEIN"/>
    <property type="match status" value="1"/>
</dbReference>
<proteinExistence type="predicted"/>
<dbReference type="AlphaFoldDB" id="A0A1W1VM86"/>
<protein>
    <recommendedName>
        <fullName evidence="4">Phosphatidate cytidylyltransferase</fullName>
    </recommendedName>
</protein>
<keyword evidence="1" id="KW-0812">Transmembrane</keyword>
<keyword evidence="3" id="KW-1185">Reference proteome</keyword>
<evidence type="ECO:0000313" key="3">
    <source>
        <dbReference type="Proteomes" id="UP000192266"/>
    </source>
</evidence>
<keyword evidence="1" id="KW-1133">Transmembrane helix</keyword>
<gene>
    <name evidence="2" type="ORF">SAMN00120144_2011</name>
</gene>
<feature type="transmembrane region" description="Helical" evidence="1">
    <location>
        <begin position="32"/>
        <end position="51"/>
    </location>
</feature>
<sequence>MKNIRPFLFAFLAVLTFSLSSCDVIGDIFQAGAWTALIGIFIVVVLIAFLVRKMRR</sequence>
<evidence type="ECO:0000313" key="2">
    <source>
        <dbReference type="EMBL" id="SMB94489.1"/>
    </source>
</evidence>
<accession>A0A1W1VM86</accession>